<evidence type="ECO:0000313" key="3">
    <source>
        <dbReference type="Proteomes" id="UP001221757"/>
    </source>
</evidence>
<keyword evidence="1" id="KW-0812">Transmembrane</keyword>
<keyword evidence="3" id="KW-1185">Reference proteome</keyword>
<dbReference type="EMBL" id="JARKIE010000140">
    <property type="protein sequence ID" value="KAJ7677253.1"/>
    <property type="molecule type" value="Genomic_DNA"/>
</dbReference>
<name>A0AAD7GAU6_MYCRO</name>
<reference evidence="2" key="1">
    <citation type="submission" date="2023-03" db="EMBL/GenBank/DDBJ databases">
        <title>Massive genome expansion in bonnet fungi (Mycena s.s.) driven by repeated elements and novel gene families across ecological guilds.</title>
        <authorList>
            <consortium name="Lawrence Berkeley National Laboratory"/>
            <person name="Harder C.B."/>
            <person name="Miyauchi S."/>
            <person name="Viragh M."/>
            <person name="Kuo A."/>
            <person name="Thoen E."/>
            <person name="Andreopoulos B."/>
            <person name="Lu D."/>
            <person name="Skrede I."/>
            <person name="Drula E."/>
            <person name="Henrissat B."/>
            <person name="Morin E."/>
            <person name="Kohler A."/>
            <person name="Barry K."/>
            <person name="LaButti K."/>
            <person name="Morin E."/>
            <person name="Salamov A."/>
            <person name="Lipzen A."/>
            <person name="Mereny Z."/>
            <person name="Hegedus B."/>
            <person name="Baldrian P."/>
            <person name="Stursova M."/>
            <person name="Weitz H."/>
            <person name="Taylor A."/>
            <person name="Grigoriev I.V."/>
            <person name="Nagy L.G."/>
            <person name="Martin F."/>
            <person name="Kauserud H."/>
        </authorList>
    </citation>
    <scope>NUCLEOTIDE SEQUENCE</scope>
    <source>
        <strain evidence="2">CBHHK067</strain>
    </source>
</reference>
<dbReference type="Proteomes" id="UP001221757">
    <property type="component" value="Unassembled WGS sequence"/>
</dbReference>
<comment type="caution">
    <text evidence="2">The sequence shown here is derived from an EMBL/GenBank/DDBJ whole genome shotgun (WGS) entry which is preliminary data.</text>
</comment>
<protein>
    <submittedName>
        <fullName evidence="2">Uncharacterized protein</fullName>
    </submittedName>
</protein>
<organism evidence="2 3">
    <name type="scientific">Mycena rosella</name>
    <name type="common">Pink bonnet</name>
    <name type="synonym">Agaricus rosellus</name>
    <dbReference type="NCBI Taxonomy" id="1033263"/>
    <lineage>
        <taxon>Eukaryota</taxon>
        <taxon>Fungi</taxon>
        <taxon>Dikarya</taxon>
        <taxon>Basidiomycota</taxon>
        <taxon>Agaricomycotina</taxon>
        <taxon>Agaricomycetes</taxon>
        <taxon>Agaricomycetidae</taxon>
        <taxon>Agaricales</taxon>
        <taxon>Marasmiineae</taxon>
        <taxon>Mycenaceae</taxon>
        <taxon>Mycena</taxon>
    </lineage>
</organism>
<accession>A0AAD7GAU6</accession>
<keyword evidence="1" id="KW-1133">Transmembrane helix</keyword>
<feature type="transmembrane region" description="Helical" evidence="1">
    <location>
        <begin position="292"/>
        <end position="313"/>
    </location>
</feature>
<dbReference type="SUPFAM" id="SSF52047">
    <property type="entry name" value="RNI-like"/>
    <property type="match status" value="1"/>
</dbReference>
<dbReference type="AlphaFoldDB" id="A0AAD7GAU6"/>
<gene>
    <name evidence="2" type="ORF">B0H17DRAFT_1182626</name>
</gene>
<evidence type="ECO:0000313" key="2">
    <source>
        <dbReference type="EMBL" id="KAJ7677253.1"/>
    </source>
</evidence>
<proteinExistence type="predicted"/>
<feature type="transmembrane region" description="Helical" evidence="1">
    <location>
        <begin position="355"/>
        <end position="384"/>
    </location>
</feature>
<keyword evidence="1" id="KW-0472">Membrane</keyword>
<evidence type="ECO:0000256" key="1">
    <source>
        <dbReference type="SAM" id="Phobius"/>
    </source>
</evidence>
<sequence length="654" mass="73477">MEALSRGVRNSLLDVFRSLTLTFLDLGRFAFTPFDFYFVLDNCRGLKELVASEFTVRNPVPNDEKDTPAREGPQTHLESLVVRGNMSSEFVEHVLAPRSPLDLTRLRELTLINADGGVAGYEYTEELIRRTSPMLQHLTLQYCDDITLQPMNLRSISIASDPAGWTQAFNNCNHRLERVTVELMLKYFAAVSDVDWMALDTVLARSELVNLREVTVKVGPTFEGFMPNQDAEYSFPQIAANARKNMSATNAKTVLNFETTDVRGLGVVIKCVALKRSKVSATESGRIPHDHVLRVLLTGVALAADVSSLTLWFNCSIRQPPVRHCSRMSATSFMPISGIFQLSKRDLRQVKLVKLAVVAACVVLFDFLFDFWFFGVLGLAFCCLRPFAGRDRFWDRFWIDSVEFLLRRSNTDSGRFWIKADSRPRIDIRIDSESNENRSALTALTSPIPATFRLNISLNLFRINAPFSSRLFLQAQCELVDAAASTERTLSRAVEQILRAVPLVGLTRFIYCDCISATLASLSPGRYLASGQASGIDPLMCRDLCRPPWKVPNDHLRVNLCCIKSSFCIGVKAHNGPSRVSGFSRCYKYRRRCFKELPKTSTSTATCYIGLESCAACRQLLPIPMYLHRVGWESGKHSLTQSPEPQSKIGRQDL</sequence>